<keyword evidence="1" id="KW-0723">Serine/threonine-protein kinase</keyword>
<dbReference type="InterPro" id="IPR003594">
    <property type="entry name" value="HATPase_dom"/>
</dbReference>
<keyword evidence="4" id="KW-1185">Reference proteome</keyword>
<keyword evidence="1" id="KW-0808">Transferase</keyword>
<dbReference type="PANTHER" id="PTHR35526:SF3">
    <property type="entry name" value="ANTI-SIGMA-F FACTOR RSBW"/>
    <property type="match status" value="1"/>
</dbReference>
<gene>
    <name evidence="3" type="ORF">Aple_048890</name>
</gene>
<comment type="caution">
    <text evidence="3">The sequence shown here is derived from an EMBL/GenBank/DDBJ whole genome shotgun (WGS) entry which is preliminary data.</text>
</comment>
<dbReference type="GO" id="GO:0004674">
    <property type="term" value="F:protein serine/threonine kinase activity"/>
    <property type="evidence" value="ECO:0007669"/>
    <property type="project" value="UniProtKB-KW"/>
</dbReference>
<organism evidence="3 4">
    <name type="scientific">Acrocarpospora pleiomorpha</name>
    <dbReference type="NCBI Taxonomy" id="90975"/>
    <lineage>
        <taxon>Bacteria</taxon>
        <taxon>Bacillati</taxon>
        <taxon>Actinomycetota</taxon>
        <taxon>Actinomycetes</taxon>
        <taxon>Streptosporangiales</taxon>
        <taxon>Streptosporangiaceae</taxon>
        <taxon>Acrocarpospora</taxon>
    </lineage>
</organism>
<reference evidence="3 4" key="1">
    <citation type="submission" date="2019-10" db="EMBL/GenBank/DDBJ databases">
        <title>Whole genome shotgun sequence of Acrocarpospora pleiomorpha NBRC 16267.</title>
        <authorList>
            <person name="Ichikawa N."/>
            <person name="Kimura A."/>
            <person name="Kitahashi Y."/>
            <person name="Komaki H."/>
            <person name="Oguchi A."/>
        </authorList>
    </citation>
    <scope>NUCLEOTIDE SEQUENCE [LARGE SCALE GENOMIC DNA]</scope>
    <source>
        <strain evidence="3 4">NBRC 16267</strain>
    </source>
</reference>
<dbReference type="PANTHER" id="PTHR35526">
    <property type="entry name" value="ANTI-SIGMA-F FACTOR RSBW-RELATED"/>
    <property type="match status" value="1"/>
</dbReference>
<dbReference type="Gene3D" id="3.30.565.10">
    <property type="entry name" value="Histidine kinase-like ATPase, C-terminal domain"/>
    <property type="match status" value="1"/>
</dbReference>
<dbReference type="CDD" id="cd16936">
    <property type="entry name" value="HATPase_RsbW-like"/>
    <property type="match status" value="1"/>
</dbReference>
<dbReference type="AlphaFoldDB" id="A0A5M3XM72"/>
<dbReference type="OrthoDB" id="3432383at2"/>
<feature type="domain" description="Histidine kinase/HSP90-like ATPase" evidence="2">
    <location>
        <begin position="21"/>
        <end position="136"/>
    </location>
</feature>
<keyword evidence="1" id="KW-0418">Kinase</keyword>
<sequence length="141" mass="15165">MGVSVALSRSVLWYADLPGVAESVPLARRYVRDVLVSAGCTRIDDVLLLTSELLGNAIRHSDSGREPGGSVSVVVCREAGIVRVEVIDQGAPTSKPEVVTDLDEEDCAGRGLWLVSRIASMWGWHEGMTGQVVWFQLAESA</sequence>
<dbReference type="InterPro" id="IPR036890">
    <property type="entry name" value="HATPase_C_sf"/>
</dbReference>
<dbReference type="SUPFAM" id="SSF55874">
    <property type="entry name" value="ATPase domain of HSP90 chaperone/DNA topoisomerase II/histidine kinase"/>
    <property type="match status" value="1"/>
</dbReference>
<name>A0A5M3XM72_9ACTN</name>
<evidence type="ECO:0000256" key="1">
    <source>
        <dbReference type="ARBA" id="ARBA00022527"/>
    </source>
</evidence>
<dbReference type="Pfam" id="PF13581">
    <property type="entry name" value="HATPase_c_2"/>
    <property type="match status" value="1"/>
</dbReference>
<protein>
    <recommendedName>
        <fullName evidence="2">Histidine kinase/HSP90-like ATPase domain-containing protein</fullName>
    </recommendedName>
</protein>
<evidence type="ECO:0000313" key="4">
    <source>
        <dbReference type="Proteomes" id="UP000377595"/>
    </source>
</evidence>
<accession>A0A5M3XM72</accession>
<dbReference type="InterPro" id="IPR050267">
    <property type="entry name" value="Anti-sigma-factor_SerPK"/>
</dbReference>
<proteinExistence type="predicted"/>
<dbReference type="Proteomes" id="UP000377595">
    <property type="component" value="Unassembled WGS sequence"/>
</dbReference>
<dbReference type="RefSeq" id="WP_155346959.1">
    <property type="nucleotide sequence ID" value="NZ_BAAAHM010000030.1"/>
</dbReference>
<dbReference type="EMBL" id="BLAF01000027">
    <property type="protein sequence ID" value="GES21992.1"/>
    <property type="molecule type" value="Genomic_DNA"/>
</dbReference>
<evidence type="ECO:0000259" key="2">
    <source>
        <dbReference type="Pfam" id="PF13581"/>
    </source>
</evidence>
<evidence type="ECO:0000313" key="3">
    <source>
        <dbReference type="EMBL" id="GES21992.1"/>
    </source>
</evidence>